<organism evidence="2 3">
    <name type="scientific">Nibricoccus aquaticus</name>
    <dbReference type="NCBI Taxonomy" id="2576891"/>
    <lineage>
        <taxon>Bacteria</taxon>
        <taxon>Pseudomonadati</taxon>
        <taxon>Verrucomicrobiota</taxon>
        <taxon>Opitutia</taxon>
        <taxon>Opitutales</taxon>
        <taxon>Opitutaceae</taxon>
        <taxon>Nibricoccus</taxon>
    </lineage>
</organism>
<dbReference type="KEGG" id="vbh:CMV30_10960"/>
<protein>
    <recommendedName>
        <fullName evidence="4">DUF2934 domain-containing protein</fullName>
    </recommendedName>
</protein>
<gene>
    <name evidence="2" type="ORF">CMV30_10960</name>
</gene>
<dbReference type="Pfam" id="PF11154">
    <property type="entry name" value="DUF2934"/>
    <property type="match status" value="1"/>
</dbReference>
<sequence>MRFLDSLMNLTDSHEQPFLSHEQIAARSHELWQKAGSPEGRDLEFWLGAEAELARDHVDVKQTQRGEITNPARSTPGGSEKGKPATFPKDESAVKPAKKTSRVTAAAK</sequence>
<keyword evidence="3" id="KW-1185">Reference proteome</keyword>
<dbReference type="InterPro" id="IPR021327">
    <property type="entry name" value="DUF2934"/>
</dbReference>
<evidence type="ECO:0000256" key="1">
    <source>
        <dbReference type="SAM" id="MobiDB-lite"/>
    </source>
</evidence>
<name>A0A290QJC0_9BACT</name>
<dbReference type="AlphaFoldDB" id="A0A290QJC0"/>
<evidence type="ECO:0000313" key="3">
    <source>
        <dbReference type="Proteomes" id="UP000217265"/>
    </source>
</evidence>
<dbReference type="EMBL" id="CP023344">
    <property type="protein sequence ID" value="ATC64431.1"/>
    <property type="molecule type" value="Genomic_DNA"/>
</dbReference>
<dbReference type="Proteomes" id="UP000217265">
    <property type="component" value="Chromosome"/>
</dbReference>
<feature type="compositionally biased region" description="Polar residues" evidence="1">
    <location>
        <begin position="65"/>
        <end position="77"/>
    </location>
</feature>
<reference evidence="2 3" key="1">
    <citation type="submission" date="2017-09" db="EMBL/GenBank/DDBJ databases">
        <title>Complete genome sequence of Verrucomicrobial strain HZ-65, isolated from freshwater.</title>
        <authorList>
            <person name="Choi A."/>
        </authorList>
    </citation>
    <scope>NUCLEOTIDE SEQUENCE [LARGE SCALE GENOMIC DNA]</scope>
    <source>
        <strain evidence="2 3">HZ-65</strain>
    </source>
</reference>
<accession>A0A290QJC0</accession>
<feature type="region of interest" description="Disordered" evidence="1">
    <location>
        <begin position="59"/>
        <end position="108"/>
    </location>
</feature>
<proteinExistence type="predicted"/>
<evidence type="ECO:0008006" key="4">
    <source>
        <dbReference type="Google" id="ProtNLM"/>
    </source>
</evidence>
<feature type="compositionally biased region" description="Basic and acidic residues" evidence="1">
    <location>
        <begin position="80"/>
        <end position="93"/>
    </location>
</feature>
<evidence type="ECO:0000313" key="2">
    <source>
        <dbReference type="EMBL" id="ATC64431.1"/>
    </source>
</evidence>